<evidence type="ECO:0000313" key="2">
    <source>
        <dbReference type="Proteomes" id="UP000595437"/>
    </source>
</evidence>
<protein>
    <submittedName>
        <fullName evidence="1">Uncharacterized protein</fullName>
    </submittedName>
</protein>
<evidence type="ECO:0000313" key="1">
    <source>
        <dbReference type="EMBL" id="QQP40081.1"/>
    </source>
</evidence>
<dbReference type="Proteomes" id="UP000595437">
    <property type="component" value="Chromosome 9"/>
</dbReference>
<sequence length="66" mass="7131">MEIANEAMGKGNDGVLLFLEGCISVSLDSISPSNRSPYQNNHYFSDMANRVENGNHNPSTAKGQTT</sequence>
<organism evidence="1 2">
    <name type="scientific">Caligus rogercresseyi</name>
    <name type="common">Sea louse</name>
    <dbReference type="NCBI Taxonomy" id="217165"/>
    <lineage>
        <taxon>Eukaryota</taxon>
        <taxon>Metazoa</taxon>
        <taxon>Ecdysozoa</taxon>
        <taxon>Arthropoda</taxon>
        <taxon>Crustacea</taxon>
        <taxon>Multicrustacea</taxon>
        <taxon>Hexanauplia</taxon>
        <taxon>Copepoda</taxon>
        <taxon>Siphonostomatoida</taxon>
        <taxon>Caligidae</taxon>
        <taxon>Caligus</taxon>
    </lineage>
</organism>
<keyword evidence="2" id="KW-1185">Reference proteome</keyword>
<dbReference type="EMBL" id="CP045898">
    <property type="protein sequence ID" value="QQP40081.1"/>
    <property type="molecule type" value="Genomic_DNA"/>
</dbReference>
<proteinExistence type="predicted"/>
<reference evidence="2" key="1">
    <citation type="submission" date="2021-01" db="EMBL/GenBank/DDBJ databases">
        <title>Caligus Genome Assembly.</title>
        <authorList>
            <person name="Gallardo-Escarate C."/>
        </authorList>
    </citation>
    <scope>NUCLEOTIDE SEQUENCE [LARGE SCALE GENOMIC DNA]</scope>
</reference>
<name>A0A7T8GYX8_CALRO</name>
<dbReference type="AlphaFoldDB" id="A0A7T8GYX8"/>
<feature type="non-terminal residue" evidence="1">
    <location>
        <position position="66"/>
    </location>
</feature>
<accession>A0A7T8GYX8</accession>
<gene>
    <name evidence="1" type="ORF">FKW44_014008</name>
</gene>